<dbReference type="SUPFAM" id="SSF56281">
    <property type="entry name" value="Metallo-hydrolase/oxidoreductase"/>
    <property type="match status" value="1"/>
</dbReference>
<evidence type="ECO:0000259" key="5">
    <source>
        <dbReference type="SMART" id="SM00849"/>
    </source>
</evidence>
<evidence type="ECO:0000256" key="1">
    <source>
        <dbReference type="ARBA" id="ARBA00001947"/>
    </source>
</evidence>
<reference evidence="6 7" key="1">
    <citation type="submission" date="2020-07" db="EMBL/GenBank/DDBJ databases">
        <title>A new beta-1,3-glucan-decomposing anaerobic bacterium isolated from anoxic soil subjected to biological soil disinfestation.</title>
        <authorList>
            <person name="Ueki A."/>
            <person name="Tonouchi A."/>
        </authorList>
    </citation>
    <scope>NUCLEOTIDE SEQUENCE [LARGE SCALE GENOMIC DNA]</scope>
    <source>
        <strain evidence="6 7">TW1</strain>
    </source>
</reference>
<dbReference type="Pfam" id="PF00753">
    <property type="entry name" value="Lactamase_B"/>
    <property type="match status" value="1"/>
</dbReference>
<keyword evidence="4" id="KW-0862">Zinc</keyword>
<keyword evidence="3 6" id="KW-0378">Hydrolase</keyword>
<protein>
    <submittedName>
        <fullName evidence="6">Hydroxyacylglutathione hydrolase</fullName>
    </submittedName>
</protein>
<dbReference type="InterPro" id="IPR051453">
    <property type="entry name" value="MBL_Glyoxalase_II"/>
</dbReference>
<evidence type="ECO:0000313" key="7">
    <source>
        <dbReference type="Proteomes" id="UP000580568"/>
    </source>
</evidence>
<dbReference type="SMART" id="SM00849">
    <property type="entry name" value="Lactamase_B"/>
    <property type="match status" value="1"/>
</dbReference>
<evidence type="ECO:0000256" key="2">
    <source>
        <dbReference type="ARBA" id="ARBA00022723"/>
    </source>
</evidence>
<sequence>MKIKHIKGSTFCIDTGRTYLPFYKINDEEIIMLDSGLAKGERREIEKLLVDNNFKIAAIICTHAHVDHIGNNTYFKKKYNCIIAMPAYEAMLCSSIVNLKGYYSMLTLTEIREQFGHMVCETDVMISYNQSFIEVCGIKFDIFHTPGHSAAHICITTPDEVCYLGDALVGYETMREAKLPYAYIVSEDLKSKDKLYTLKCSKYIVAHKGIYNDITELIGANIEFYKAIALKVYEVIEDGMTMDLVRSAVTKSFNLRINTMARYGLIERLLRPYVEYLSEIGSISLQIEEGIIKYSKF</sequence>
<evidence type="ECO:0000256" key="3">
    <source>
        <dbReference type="ARBA" id="ARBA00022801"/>
    </source>
</evidence>
<feature type="domain" description="Metallo-beta-lactamase" evidence="5">
    <location>
        <begin position="19"/>
        <end position="207"/>
    </location>
</feature>
<dbReference type="InterPro" id="IPR036866">
    <property type="entry name" value="RibonucZ/Hydroxyglut_hydro"/>
</dbReference>
<comment type="caution">
    <text evidence="6">The sequence shown here is derived from an EMBL/GenBank/DDBJ whole genome shotgun (WGS) entry which is preliminary data.</text>
</comment>
<name>A0A6V8SFU5_9CLOT</name>
<dbReference type="PANTHER" id="PTHR46233">
    <property type="entry name" value="HYDROXYACYLGLUTATHIONE HYDROLASE GLOC"/>
    <property type="match status" value="1"/>
</dbReference>
<gene>
    <name evidence="6" type="ORF">bsdtw1_01429</name>
</gene>
<dbReference type="RefSeq" id="WP_183276867.1">
    <property type="nucleotide sequence ID" value="NZ_BLZR01000001.1"/>
</dbReference>
<dbReference type="AlphaFoldDB" id="A0A6V8SFU5"/>
<dbReference type="PANTHER" id="PTHR46233:SF3">
    <property type="entry name" value="HYDROXYACYLGLUTATHIONE HYDROLASE GLOC"/>
    <property type="match status" value="1"/>
</dbReference>
<keyword evidence="7" id="KW-1185">Reference proteome</keyword>
<dbReference type="InterPro" id="IPR001279">
    <property type="entry name" value="Metallo-B-lactamas"/>
</dbReference>
<dbReference type="GO" id="GO:0046872">
    <property type="term" value="F:metal ion binding"/>
    <property type="evidence" value="ECO:0007669"/>
    <property type="project" value="UniProtKB-KW"/>
</dbReference>
<evidence type="ECO:0000256" key="4">
    <source>
        <dbReference type="ARBA" id="ARBA00022833"/>
    </source>
</evidence>
<dbReference type="EMBL" id="BLZR01000001">
    <property type="protein sequence ID" value="GFP75355.1"/>
    <property type="molecule type" value="Genomic_DNA"/>
</dbReference>
<accession>A0A6V8SFU5</accession>
<dbReference type="Proteomes" id="UP000580568">
    <property type="component" value="Unassembled WGS sequence"/>
</dbReference>
<keyword evidence="2" id="KW-0479">Metal-binding</keyword>
<proteinExistence type="predicted"/>
<dbReference type="GO" id="GO:0016787">
    <property type="term" value="F:hydrolase activity"/>
    <property type="evidence" value="ECO:0007669"/>
    <property type="project" value="UniProtKB-KW"/>
</dbReference>
<dbReference type="Gene3D" id="3.60.15.10">
    <property type="entry name" value="Ribonuclease Z/Hydroxyacylglutathione hydrolase-like"/>
    <property type="match status" value="1"/>
</dbReference>
<evidence type="ECO:0000313" key="6">
    <source>
        <dbReference type="EMBL" id="GFP75355.1"/>
    </source>
</evidence>
<comment type="cofactor">
    <cofactor evidence="1">
        <name>Zn(2+)</name>
        <dbReference type="ChEBI" id="CHEBI:29105"/>
    </cofactor>
</comment>
<organism evidence="6 7">
    <name type="scientific">Clostridium fungisolvens</name>
    <dbReference type="NCBI Taxonomy" id="1604897"/>
    <lineage>
        <taxon>Bacteria</taxon>
        <taxon>Bacillati</taxon>
        <taxon>Bacillota</taxon>
        <taxon>Clostridia</taxon>
        <taxon>Eubacteriales</taxon>
        <taxon>Clostridiaceae</taxon>
        <taxon>Clostridium</taxon>
    </lineage>
</organism>